<feature type="region of interest" description="Disordered" evidence="1">
    <location>
        <begin position="1"/>
        <end position="89"/>
    </location>
</feature>
<feature type="region of interest" description="Disordered" evidence="1">
    <location>
        <begin position="158"/>
        <end position="197"/>
    </location>
</feature>
<feature type="compositionally biased region" description="Low complexity" evidence="1">
    <location>
        <begin position="163"/>
        <end position="183"/>
    </location>
</feature>
<proteinExistence type="predicted"/>
<keyword evidence="3" id="KW-1185">Reference proteome</keyword>
<sequence length="234" mass="23974">MDAAPAADETRAASSQAASTSAAAADAGAGARGGRRRAGAARGRGRGRGAVAARTAKASTGDQAGDGGGEDGTLGDGYDDSEGGSDLVQEEDPYYDDAADDKDATWADQQRCGRVSDALLSCPACFTMLCMDCQRHDKFHHQYRAMFVMNCRVGDDPEGAGEGAASASGQAGAPFDPSGAATASGGGRGGRRPKRAKPSAQYQRVCCGVCGTEVGAYEPDTELYHFYHVFPSNA</sequence>
<organism evidence="2 3">
    <name type="scientific">Edaphochlamys debaryana</name>
    <dbReference type="NCBI Taxonomy" id="47281"/>
    <lineage>
        <taxon>Eukaryota</taxon>
        <taxon>Viridiplantae</taxon>
        <taxon>Chlorophyta</taxon>
        <taxon>core chlorophytes</taxon>
        <taxon>Chlorophyceae</taxon>
        <taxon>CS clade</taxon>
        <taxon>Chlamydomonadales</taxon>
        <taxon>Chlamydomonadales incertae sedis</taxon>
        <taxon>Edaphochlamys</taxon>
    </lineage>
</organism>
<evidence type="ECO:0000313" key="3">
    <source>
        <dbReference type="Proteomes" id="UP000612055"/>
    </source>
</evidence>
<dbReference type="GO" id="GO:0005634">
    <property type="term" value="C:nucleus"/>
    <property type="evidence" value="ECO:0007669"/>
    <property type="project" value="TreeGrafter"/>
</dbReference>
<dbReference type="EMBL" id="JAEHOE010000214">
    <property type="protein sequence ID" value="KAG2482557.1"/>
    <property type="molecule type" value="Genomic_DNA"/>
</dbReference>
<feature type="compositionally biased region" description="Acidic residues" evidence="1">
    <location>
        <begin position="77"/>
        <end position="89"/>
    </location>
</feature>
<evidence type="ECO:0000313" key="2">
    <source>
        <dbReference type="EMBL" id="KAG2482557.1"/>
    </source>
</evidence>
<dbReference type="Proteomes" id="UP000612055">
    <property type="component" value="Unassembled WGS sequence"/>
</dbReference>
<feature type="compositionally biased region" description="Low complexity" evidence="1">
    <location>
        <begin position="49"/>
        <end position="63"/>
    </location>
</feature>
<protein>
    <recommendedName>
        <fullName evidence="4">E2F-associated phosphoprotein</fullName>
    </recommendedName>
</protein>
<dbReference type="OrthoDB" id="122464at2759"/>
<gene>
    <name evidence="2" type="ORF">HYH03_018516</name>
</gene>
<feature type="compositionally biased region" description="Gly residues" evidence="1">
    <location>
        <begin position="64"/>
        <end position="75"/>
    </location>
</feature>
<feature type="compositionally biased region" description="Low complexity" evidence="1">
    <location>
        <begin position="1"/>
        <end position="29"/>
    </location>
</feature>
<reference evidence="2" key="1">
    <citation type="journal article" date="2020" name="bioRxiv">
        <title>Comparative genomics of Chlamydomonas.</title>
        <authorList>
            <person name="Craig R.J."/>
            <person name="Hasan A.R."/>
            <person name="Ness R.W."/>
            <person name="Keightley P.D."/>
        </authorList>
    </citation>
    <scope>NUCLEOTIDE SEQUENCE</scope>
    <source>
        <strain evidence="2">CCAP 11/70</strain>
    </source>
</reference>
<accession>A0A835XGD3</accession>
<evidence type="ECO:0000256" key="1">
    <source>
        <dbReference type="SAM" id="MobiDB-lite"/>
    </source>
</evidence>
<dbReference type="PANTHER" id="PTHR15967">
    <property type="entry name" value="E2F-ASSOCIATED PHOSPHOPROTEIN"/>
    <property type="match status" value="1"/>
</dbReference>
<name>A0A835XGD3_9CHLO</name>
<feature type="compositionally biased region" description="Basic residues" evidence="1">
    <location>
        <begin position="33"/>
        <end position="47"/>
    </location>
</feature>
<dbReference type="Pfam" id="PF10238">
    <property type="entry name" value="Eapp_C"/>
    <property type="match status" value="1"/>
</dbReference>
<comment type="caution">
    <text evidence="2">The sequence shown here is derived from an EMBL/GenBank/DDBJ whole genome shotgun (WGS) entry which is preliminary data.</text>
</comment>
<dbReference type="InterPro" id="IPR019370">
    <property type="entry name" value="E2F-assoc_phosphoprotein"/>
</dbReference>
<evidence type="ECO:0008006" key="4">
    <source>
        <dbReference type="Google" id="ProtNLM"/>
    </source>
</evidence>
<dbReference type="PANTHER" id="PTHR15967:SF0">
    <property type="entry name" value="E2F-ASSOCIATED PHOSPHOPROTEIN"/>
    <property type="match status" value="1"/>
</dbReference>
<dbReference type="AlphaFoldDB" id="A0A835XGD3"/>